<name>A0A2H6LIE4_9NOSO</name>
<protein>
    <submittedName>
        <fullName evidence="7">FAD dependent oxidoreductase</fullName>
    </submittedName>
</protein>
<dbReference type="Gene3D" id="3.30.9.10">
    <property type="entry name" value="D-Amino Acid Oxidase, subunit A, domain 2"/>
    <property type="match status" value="1"/>
</dbReference>
<dbReference type="PANTHER" id="PTHR43104">
    <property type="entry name" value="L-2-HYDROXYGLUTARATE DEHYDROGENASE, MITOCHONDRIAL"/>
    <property type="match status" value="1"/>
</dbReference>
<comment type="caution">
    <text evidence="7">The sequence shown here is derived from an EMBL/GenBank/DDBJ whole genome shotgun (WGS) entry which is preliminary data.</text>
</comment>
<dbReference type="NCBIfam" id="NF008726">
    <property type="entry name" value="PRK11728.1"/>
    <property type="match status" value="1"/>
</dbReference>
<evidence type="ECO:0000256" key="1">
    <source>
        <dbReference type="ARBA" id="ARBA00001974"/>
    </source>
</evidence>
<dbReference type="InterPro" id="IPR006076">
    <property type="entry name" value="FAD-dep_OxRdtase"/>
</dbReference>
<sequence>MTNDMYDFAIVGGGIVGLSTAMSLGKRYPQARILVLEKESNWAFHQTGNNSGVIHSGIYYKPGSFKAKFCRDGSRSMVEFCQEHGIDHEICGKVIVATDEQEIPRLENLYKRGLENNLTVQKISPEEVKEIEPHVSCVAGIRVFSTGIVNYKQVCLKYAQLIQQQGGDLRLNTKVLKIAASGNNQVLETNNGNFESKFVINCAGLHSDRIAKLGGVEPKAKIVPFRGEYYELTPEKRYLVKTLIYPVPNPDFPFLGVHFTKMIDGTVHAGPNAVLSLKREGYKKTDFDLRDFAEVMTYPGFWKLAAKHADEGIQEIIRSFSKAAFVKSLQKLIPEVQAEDLVPTHAGVRAQALMDDGKLVDDFLIISGQNSIHVCNAPSPAATSSLEIGKAIASQVPQQSHLETVVIS</sequence>
<evidence type="ECO:0000259" key="6">
    <source>
        <dbReference type="Pfam" id="PF01266"/>
    </source>
</evidence>
<comment type="cofactor">
    <cofactor evidence="1">
        <name>FAD</name>
        <dbReference type="ChEBI" id="CHEBI:57692"/>
    </cofactor>
</comment>
<dbReference type="Pfam" id="PF01266">
    <property type="entry name" value="DAO"/>
    <property type="match status" value="1"/>
</dbReference>
<evidence type="ECO:0000256" key="5">
    <source>
        <dbReference type="ARBA" id="ARBA00037941"/>
    </source>
</evidence>
<dbReference type="Proteomes" id="UP000236527">
    <property type="component" value="Unassembled WGS sequence"/>
</dbReference>
<evidence type="ECO:0000313" key="7">
    <source>
        <dbReference type="EMBL" id="GBE92977.1"/>
    </source>
</evidence>
<keyword evidence="3" id="KW-0274">FAD</keyword>
<keyword evidence="8" id="KW-1185">Reference proteome</keyword>
<dbReference type="EMBL" id="BDGE01000044">
    <property type="protein sequence ID" value="GBE92977.1"/>
    <property type="molecule type" value="Genomic_DNA"/>
</dbReference>
<evidence type="ECO:0000256" key="4">
    <source>
        <dbReference type="ARBA" id="ARBA00023002"/>
    </source>
</evidence>
<evidence type="ECO:0000313" key="8">
    <source>
        <dbReference type="Proteomes" id="UP000236527"/>
    </source>
</evidence>
<comment type="similarity">
    <text evidence="5">Belongs to the L2HGDH family.</text>
</comment>
<keyword evidence="2" id="KW-0285">Flavoprotein</keyword>
<dbReference type="PANTHER" id="PTHR43104:SF2">
    <property type="entry name" value="L-2-HYDROXYGLUTARATE DEHYDROGENASE, MITOCHONDRIAL"/>
    <property type="match status" value="1"/>
</dbReference>
<accession>A0A2H6LIE4</accession>
<gene>
    <name evidence="7" type="ORF">NCWK1_2737</name>
</gene>
<dbReference type="Gene3D" id="3.50.50.60">
    <property type="entry name" value="FAD/NAD(P)-binding domain"/>
    <property type="match status" value="1"/>
</dbReference>
<keyword evidence="4" id="KW-0560">Oxidoreductase</keyword>
<dbReference type="InterPro" id="IPR036188">
    <property type="entry name" value="FAD/NAD-bd_sf"/>
</dbReference>
<dbReference type="GO" id="GO:0047545">
    <property type="term" value="F:(S)-2-hydroxyglutarate dehydrogenase activity"/>
    <property type="evidence" value="ECO:0007669"/>
    <property type="project" value="TreeGrafter"/>
</dbReference>
<proteinExistence type="inferred from homology"/>
<dbReference type="SUPFAM" id="SSF51905">
    <property type="entry name" value="FAD/NAD(P)-binding domain"/>
    <property type="match status" value="1"/>
</dbReference>
<dbReference type="AlphaFoldDB" id="A0A2H6LIE4"/>
<organism evidence="7 8">
    <name type="scientific">Nostoc cycadae WK-1</name>
    <dbReference type="NCBI Taxonomy" id="1861711"/>
    <lineage>
        <taxon>Bacteria</taxon>
        <taxon>Bacillati</taxon>
        <taxon>Cyanobacteriota</taxon>
        <taxon>Cyanophyceae</taxon>
        <taxon>Nostocales</taxon>
        <taxon>Nostocaceae</taxon>
        <taxon>Nostoc</taxon>
    </lineage>
</organism>
<evidence type="ECO:0000256" key="2">
    <source>
        <dbReference type="ARBA" id="ARBA00022630"/>
    </source>
</evidence>
<dbReference type="GO" id="GO:0005737">
    <property type="term" value="C:cytoplasm"/>
    <property type="evidence" value="ECO:0007669"/>
    <property type="project" value="TreeGrafter"/>
</dbReference>
<feature type="domain" description="FAD dependent oxidoreductase" evidence="6">
    <location>
        <begin position="7"/>
        <end position="394"/>
    </location>
</feature>
<reference evidence="8" key="1">
    <citation type="journal article" date="2018" name="Genome Announc.">
        <title>Draft Genome Sequence of the Nitrogen-Fixing and Hormogonia-Inducing Cyanobacterium Nostoc cycadae Strain WK-1, Isolated from the Coralloid Roots of Cycas revoluta.</title>
        <authorList>
            <person name="Kanesaki Y."/>
            <person name="Hirose M."/>
            <person name="Hirose Y."/>
            <person name="Fujisawa T."/>
            <person name="Nakamura Y."/>
            <person name="Watanabe S."/>
            <person name="Matsunaga S."/>
            <person name="Uchida H."/>
            <person name="Murakami A."/>
        </authorList>
    </citation>
    <scope>NUCLEOTIDE SEQUENCE [LARGE SCALE GENOMIC DNA]</scope>
    <source>
        <strain evidence="8">WK-1</strain>
    </source>
</reference>
<evidence type="ECO:0000256" key="3">
    <source>
        <dbReference type="ARBA" id="ARBA00022827"/>
    </source>
</evidence>